<organism evidence="1 2">
    <name type="scientific">Lachnoanaerobaculum saburreum</name>
    <dbReference type="NCBI Taxonomy" id="467210"/>
    <lineage>
        <taxon>Bacteria</taxon>
        <taxon>Bacillati</taxon>
        <taxon>Bacillota</taxon>
        <taxon>Clostridia</taxon>
        <taxon>Lachnospirales</taxon>
        <taxon>Lachnospiraceae</taxon>
        <taxon>Lachnoanaerobaculum</taxon>
    </lineage>
</organism>
<dbReference type="AlphaFoldDB" id="A0A133ZXU3"/>
<dbReference type="Proteomes" id="UP000070394">
    <property type="component" value="Unassembled WGS sequence"/>
</dbReference>
<accession>A0A133ZXU3</accession>
<protein>
    <submittedName>
        <fullName evidence="1">Uncharacterized protein</fullName>
    </submittedName>
</protein>
<keyword evidence="2" id="KW-1185">Reference proteome</keyword>
<comment type="caution">
    <text evidence="1">The sequence shown here is derived from an EMBL/GenBank/DDBJ whole genome shotgun (WGS) entry which is preliminary data.</text>
</comment>
<dbReference type="STRING" id="467210.HMPREF1866_00673"/>
<dbReference type="PATRIC" id="fig|467210.3.peg.664"/>
<reference evidence="2" key="1">
    <citation type="submission" date="2016-01" db="EMBL/GenBank/DDBJ databases">
        <authorList>
            <person name="Mitreva M."/>
            <person name="Pepin K.H."/>
            <person name="Mihindukulasuriya K.A."/>
            <person name="Fulton R."/>
            <person name="Fronick C."/>
            <person name="O'Laughlin M."/>
            <person name="Miner T."/>
            <person name="Herter B."/>
            <person name="Rosa B.A."/>
            <person name="Cordes M."/>
            <person name="Tomlinson C."/>
            <person name="Wollam A."/>
            <person name="Palsikar V.B."/>
            <person name="Mardis E.R."/>
            <person name="Wilson R.K."/>
        </authorList>
    </citation>
    <scope>NUCLEOTIDE SEQUENCE [LARGE SCALE GENOMIC DNA]</scope>
    <source>
        <strain evidence="2">DNF00896</strain>
    </source>
</reference>
<name>A0A133ZXU3_9FIRM</name>
<evidence type="ECO:0000313" key="2">
    <source>
        <dbReference type="Proteomes" id="UP000070394"/>
    </source>
</evidence>
<proteinExistence type="predicted"/>
<gene>
    <name evidence="1" type="ORF">HMPREF1866_00673</name>
</gene>
<evidence type="ECO:0000313" key="1">
    <source>
        <dbReference type="EMBL" id="KXB60247.1"/>
    </source>
</evidence>
<dbReference type="EMBL" id="LSDA01000017">
    <property type="protein sequence ID" value="KXB60247.1"/>
    <property type="molecule type" value="Genomic_DNA"/>
</dbReference>
<sequence length="49" mass="5986">MTVLKTEFTLVSQYFYLMCKILYILCDILNIENKLCEEISLRTEEEERY</sequence>